<evidence type="ECO:0000256" key="2">
    <source>
        <dbReference type="ARBA" id="ARBA00023239"/>
    </source>
</evidence>
<dbReference type="PANTHER" id="PTHR12192:SF2">
    <property type="entry name" value="GLUTATHIONE-SPECIFIC GAMMA-GLUTAMYLCYCLOTRANSFERASE 2"/>
    <property type="match status" value="1"/>
</dbReference>
<dbReference type="InterPro" id="IPR006840">
    <property type="entry name" value="ChaC"/>
</dbReference>
<evidence type="ECO:0000313" key="5">
    <source>
        <dbReference type="Proteomes" id="UP000002605"/>
    </source>
</evidence>
<dbReference type="OrthoDB" id="1933483at2759"/>
<dbReference type="GO" id="GO:0006751">
    <property type="term" value="P:glutathione catabolic process"/>
    <property type="evidence" value="ECO:0007669"/>
    <property type="project" value="InterPro"/>
</dbReference>
<dbReference type="RefSeq" id="XP_002419684.1">
    <property type="nucleotide sequence ID" value="XM_002419639.1"/>
</dbReference>
<proteinExistence type="predicted"/>
<accession>B9WF80</accession>
<keyword evidence="5" id="KW-1185">Reference proteome</keyword>
<protein>
    <recommendedName>
        <fullName evidence="1">glutathione-specific gamma-glutamylcyclotransferase</fullName>
        <ecNumber evidence="1">4.3.2.7</ecNumber>
    </recommendedName>
</protein>
<dbReference type="EMBL" id="FM992691">
    <property type="protein sequence ID" value="CAX41899.1"/>
    <property type="molecule type" value="Genomic_DNA"/>
</dbReference>
<dbReference type="KEGG" id="cdu:CD36_40120"/>
<dbReference type="Gene3D" id="3.10.490.10">
    <property type="entry name" value="Gamma-glutamyl cyclotransferase-like"/>
    <property type="match status" value="1"/>
</dbReference>
<dbReference type="HOGENOM" id="CLU_070703_2_2_1"/>
<dbReference type="CGD" id="CAL0000170366">
    <property type="gene designation" value="Cd36_40120"/>
</dbReference>
<name>B9WF80_CANDC</name>
<dbReference type="InterPro" id="IPR013024">
    <property type="entry name" value="GGCT-like"/>
</dbReference>
<dbReference type="VEuPathDB" id="FungiDB:CD36_40120"/>
<reference evidence="4 5" key="1">
    <citation type="journal article" date="2009" name="Genome Res.">
        <title>Comparative genomics of the fungal pathogens Candida dubliniensis and Candida albicans.</title>
        <authorList>
            <person name="Jackson A.P."/>
            <person name="Gamble J.A."/>
            <person name="Yeomans T."/>
            <person name="Moran G.P."/>
            <person name="Saunders D."/>
            <person name="Harris D."/>
            <person name="Aslett M."/>
            <person name="Barrell J.F."/>
            <person name="Butler G."/>
            <person name="Citiulo F."/>
            <person name="Coleman D.C."/>
            <person name="de Groot P.W.J."/>
            <person name="Goodwin T.J."/>
            <person name="Quail M.A."/>
            <person name="McQuillan J."/>
            <person name="Munro C.A."/>
            <person name="Pain A."/>
            <person name="Poulter R.T."/>
            <person name="Rajandream M.A."/>
            <person name="Renauld H."/>
            <person name="Spiering M.J."/>
            <person name="Tivey A."/>
            <person name="Gow N.A.R."/>
            <person name="Barrell B."/>
            <person name="Sullivan D.J."/>
            <person name="Berriman M."/>
        </authorList>
    </citation>
    <scope>NUCLEOTIDE SEQUENCE [LARGE SCALE GENOMIC DNA]</scope>
    <source>
        <strain evidence="5">CD36 / ATCC MYA-646 / CBS 7987 / NCPF 3949 / NRRL Y-17841</strain>
    </source>
</reference>
<dbReference type="EC" id="4.3.2.7" evidence="1"/>
<dbReference type="FunFam" id="3.10.490.10:FF:000021">
    <property type="entry name" value="Gamma-glutamylcyclotransferase"/>
    <property type="match status" value="1"/>
</dbReference>
<dbReference type="PANTHER" id="PTHR12192">
    <property type="entry name" value="CATION TRANSPORT PROTEIN CHAC-RELATED"/>
    <property type="match status" value="1"/>
</dbReference>
<organism evidence="4 5">
    <name type="scientific">Candida dubliniensis (strain CD36 / ATCC MYA-646 / CBS 7987 / NCPF 3949 / NRRL Y-17841)</name>
    <name type="common">Yeast</name>
    <dbReference type="NCBI Taxonomy" id="573826"/>
    <lineage>
        <taxon>Eukaryota</taxon>
        <taxon>Fungi</taxon>
        <taxon>Dikarya</taxon>
        <taxon>Ascomycota</taxon>
        <taxon>Saccharomycotina</taxon>
        <taxon>Pichiomycetes</taxon>
        <taxon>Debaryomycetaceae</taxon>
        <taxon>Candida/Lodderomyces clade</taxon>
        <taxon>Candida</taxon>
    </lineage>
</organism>
<sequence length="217" mass="24694">MTHPQGMWIIGYGSLIFKPPPHVSLKVTGYLKGFIRRFWQSSIDHRGTPEYPGRVVTLLSLDDLHSNNKFHDEWVSPEDLRVYGVAYYIEPQHVEEVKQYLDIREQNGYTSHKVAFYVSDKSVSMFTDKEGDYIESNIYIGKVDNEAFVGPESLEETAHVIRKAVGPSGLNIDYLTNLVHSIKDFGIRDHYLENLYTLASSSPDNSTSPIPKPAPPY</sequence>
<dbReference type="Pfam" id="PF04752">
    <property type="entry name" value="ChaC"/>
    <property type="match status" value="1"/>
</dbReference>
<dbReference type="GO" id="GO:0061928">
    <property type="term" value="F:glutathione specific gamma-glutamylcyclotransferase activity"/>
    <property type="evidence" value="ECO:0007669"/>
    <property type="project" value="UniProtKB-EC"/>
</dbReference>
<dbReference type="Proteomes" id="UP000002605">
    <property type="component" value="Chromosome 4"/>
</dbReference>
<evidence type="ECO:0000256" key="1">
    <source>
        <dbReference type="ARBA" id="ARBA00012344"/>
    </source>
</evidence>
<dbReference type="GO" id="GO:0005737">
    <property type="term" value="C:cytoplasm"/>
    <property type="evidence" value="ECO:0007669"/>
    <property type="project" value="TreeGrafter"/>
</dbReference>
<evidence type="ECO:0000313" key="4">
    <source>
        <dbReference type="EMBL" id="CAX41899.1"/>
    </source>
</evidence>
<evidence type="ECO:0000313" key="3">
    <source>
        <dbReference type="CGD" id="CAL0000170366"/>
    </source>
</evidence>
<gene>
    <name evidence="3" type="ordered locus">Cd36_40120</name>
    <name evidence="4" type="ORF">CD36_40120</name>
</gene>
<dbReference type="AlphaFoldDB" id="B9WF80"/>
<dbReference type="eggNOG" id="KOG3182">
    <property type="taxonomic scope" value="Eukaryota"/>
</dbReference>
<keyword evidence="2" id="KW-0456">Lyase</keyword>
<dbReference type="GeneID" id="8047500"/>
<dbReference type="CDD" id="cd06661">
    <property type="entry name" value="GGCT_like"/>
    <property type="match status" value="1"/>
</dbReference>